<evidence type="ECO:0000256" key="2">
    <source>
        <dbReference type="ARBA" id="ARBA00024438"/>
    </source>
</evidence>
<protein>
    <recommendedName>
        <fullName evidence="2">Anti-sigma-W factor RsiW</fullName>
    </recommendedName>
</protein>
<dbReference type="Proteomes" id="UP000095209">
    <property type="component" value="Unassembled WGS sequence"/>
</dbReference>
<accession>A0A1E5LHE2</accession>
<dbReference type="Pfam" id="PF13490">
    <property type="entry name" value="zf-HC2"/>
    <property type="match status" value="1"/>
</dbReference>
<evidence type="ECO:0000256" key="1">
    <source>
        <dbReference type="ARBA" id="ARBA00024353"/>
    </source>
</evidence>
<keyword evidence="3" id="KW-0472">Membrane</keyword>
<evidence type="ECO:0000313" key="6">
    <source>
        <dbReference type="Proteomes" id="UP000095209"/>
    </source>
</evidence>
<name>A0A1E5LHE2_9BACI</name>
<feature type="domain" description="Putative zinc-finger" evidence="4">
    <location>
        <begin position="7"/>
        <end position="35"/>
    </location>
</feature>
<dbReference type="Gene3D" id="1.10.10.1320">
    <property type="entry name" value="Anti-sigma factor, zinc-finger domain"/>
    <property type="match status" value="1"/>
</dbReference>
<keyword evidence="3" id="KW-1133">Transmembrane helix</keyword>
<comment type="caution">
    <text evidence="5">The sequence shown here is derived from an EMBL/GenBank/DDBJ whole genome shotgun (WGS) entry which is preliminary data.</text>
</comment>
<evidence type="ECO:0000259" key="4">
    <source>
        <dbReference type="Pfam" id="PF13490"/>
    </source>
</evidence>
<evidence type="ECO:0000313" key="5">
    <source>
        <dbReference type="EMBL" id="OEH93499.1"/>
    </source>
</evidence>
<dbReference type="EMBL" id="MJEH01000011">
    <property type="protein sequence ID" value="OEH93499.1"/>
    <property type="molecule type" value="Genomic_DNA"/>
</dbReference>
<dbReference type="InterPro" id="IPR027383">
    <property type="entry name" value="Znf_put"/>
</dbReference>
<feature type="transmembrane region" description="Helical" evidence="3">
    <location>
        <begin position="107"/>
        <end position="126"/>
    </location>
</feature>
<dbReference type="OrthoDB" id="2079550at2"/>
<proteinExistence type="inferred from homology"/>
<dbReference type="AlphaFoldDB" id="A0A1E5LHE2"/>
<evidence type="ECO:0000256" key="3">
    <source>
        <dbReference type="SAM" id="Phobius"/>
    </source>
</evidence>
<keyword evidence="3" id="KW-0812">Transmembrane</keyword>
<organism evidence="5 6">
    <name type="scientific">Bacillus solimangrovi</name>
    <dbReference type="NCBI Taxonomy" id="1305675"/>
    <lineage>
        <taxon>Bacteria</taxon>
        <taxon>Bacillati</taxon>
        <taxon>Bacillota</taxon>
        <taxon>Bacilli</taxon>
        <taxon>Bacillales</taxon>
        <taxon>Bacillaceae</taxon>
        <taxon>Bacillus</taxon>
    </lineage>
</organism>
<dbReference type="RefSeq" id="WP_069716402.1">
    <property type="nucleotide sequence ID" value="NZ_MJEH01000011.1"/>
</dbReference>
<dbReference type="InterPro" id="IPR041916">
    <property type="entry name" value="Anti_sigma_zinc_sf"/>
</dbReference>
<comment type="similarity">
    <text evidence="1">Belongs to the zinc-associated anti-sigma factor (ZAS) superfamily. Anti-sigma-W factor family.</text>
</comment>
<dbReference type="STRING" id="1305675.BFG57_00455"/>
<keyword evidence="6" id="KW-1185">Reference proteome</keyword>
<gene>
    <name evidence="5" type="ORF">BFG57_00455</name>
</gene>
<reference evidence="5 6" key="1">
    <citation type="submission" date="2016-08" db="EMBL/GenBank/DDBJ databases">
        <title>Genome of Bacillus solimangrovi GH2-4.</title>
        <authorList>
            <person name="Lim S."/>
            <person name="Kim B.-C."/>
        </authorList>
    </citation>
    <scope>NUCLEOTIDE SEQUENCE [LARGE SCALE GENOMIC DNA]</scope>
    <source>
        <strain evidence="5 6">GH2-4</strain>
    </source>
</reference>
<sequence>MKCLTDEQLQSYLDEELTVEGRDYVEQHIQTCKACKQQLEDLREINILFGQGFTETEHDLNNIEINTEQAWSAFENKVIEKDSKVEQLQMYVKKKGRWENMKKTTKSLIIGGAAAVMIGVFSIPQVQVAASNFLSVFRVNEAEFLKLTTQDINEVENWIVSNEAGEIDLKGLGKISIDEEVQERSYSFATKESMEEAGFKAPKDINNYTFTNSYVTTPISLTMELNVDKMNELLASMNIEEQFDEKMDQKPFSITVPQATHTSYESNEDNVKVQSFTHTVIGAPEYMIPEDVDLNELSQTILAMPFFPDNVKKQLSSIDDWTQTLPVPIMEMEGQTTKEIMLNGKEAIGVETEYSTYLMWQDNGEVHYLDAYTEENETSLLPELVEFAKQL</sequence>